<evidence type="ECO:0000256" key="10">
    <source>
        <dbReference type="ARBA" id="ARBA00022967"/>
    </source>
</evidence>
<evidence type="ECO:0000256" key="7">
    <source>
        <dbReference type="ARBA" id="ARBA00022660"/>
    </source>
</evidence>
<keyword evidence="8 18" id="KW-0812">Transmembrane</keyword>
<feature type="domain" description="NADH:quinone oxidoreductase/Mrp antiporter transmembrane" evidence="19">
    <location>
        <begin position="83"/>
        <end position="271"/>
    </location>
</feature>
<keyword evidence="11 18" id="KW-0249">Electron transport</keyword>
<dbReference type="EC" id="7.1.1.2" evidence="4 18"/>
<evidence type="ECO:0000313" key="20">
    <source>
        <dbReference type="EMBL" id="AWV83159.1"/>
    </source>
</evidence>
<evidence type="ECO:0000256" key="11">
    <source>
        <dbReference type="ARBA" id="ARBA00022982"/>
    </source>
</evidence>
<evidence type="ECO:0000256" key="12">
    <source>
        <dbReference type="ARBA" id="ARBA00022989"/>
    </source>
</evidence>
<reference evidence="20" key="1">
    <citation type="journal article" date="2018" name="J. Hered.">
        <title>One hundred mitochondrial genomes of cicadas.</title>
        <authorList>
            <person name="Lukasik P."/>
            <person name="Chong R.A."/>
            <person name="Nazario K."/>
            <person name="Matsuura Y."/>
            <person name="Bublitz D."/>
            <person name="Campbell M.A."/>
            <person name="Meyer M."/>
            <person name="Van Leuven J.T."/>
            <person name="Pessacq P."/>
            <person name="Veloso C."/>
            <person name="Simon C."/>
            <person name="McCutcheon J.P."/>
        </authorList>
    </citation>
    <scope>NUCLEOTIDE SEQUENCE</scope>
    <source>
        <strain evidence="20">AURBIH</strain>
        <tissue evidence="20">Bacteriome</tissue>
    </source>
</reference>
<dbReference type="InterPro" id="IPR001750">
    <property type="entry name" value="ND/Mrp_TM"/>
</dbReference>
<name>A0A344ALB1_9HEMI</name>
<keyword evidence="14 18" id="KW-0830">Ubiquinone</keyword>
<gene>
    <name evidence="20" type="primary">nad2</name>
</gene>
<keyword evidence="6" id="KW-0813">Transport</keyword>
<organism evidence="20">
    <name type="scientific">Auritibicen bihamatus</name>
    <dbReference type="NCBI Taxonomy" id="1760999"/>
    <lineage>
        <taxon>Eukaryota</taxon>
        <taxon>Metazoa</taxon>
        <taxon>Ecdysozoa</taxon>
        <taxon>Arthropoda</taxon>
        <taxon>Hexapoda</taxon>
        <taxon>Insecta</taxon>
        <taxon>Pterygota</taxon>
        <taxon>Neoptera</taxon>
        <taxon>Paraneoptera</taxon>
        <taxon>Hemiptera</taxon>
        <taxon>Auchenorrhyncha</taxon>
        <taxon>Cicadoidea</taxon>
        <taxon>Cicadidae</taxon>
        <taxon>Cicadinae</taxon>
        <taxon>Cryptotympanini</taxon>
        <taxon>Auritibicen</taxon>
    </lineage>
</organism>
<evidence type="ECO:0000256" key="16">
    <source>
        <dbReference type="ARBA" id="ARBA00023136"/>
    </source>
</evidence>
<feature type="transmembrane region" description="Helical" evidence="18">
    <location>
        <begin position="300"/>
        <end position="319"/>
    </location>
</feature>
<comment type="subcellular location">
    <subcellularLocation>
        <location evidence="2 18">Mitochondrion inner membrane</location>
        <topology evidence="2 18">Multi-pass membrane protein</topology>
    </subcellularLocation>
</comment>
<sequence length="323" mass="37378">MSSNSSNMLFLTFMMMGILISISSNNWLGCWMGIEINLISFLPIMIDSVSVYSSESSIKYFIIQSMGSSLFFISIIFFNLFNIIYLTMLSLMIKIGCPPFHLWFPSVMEGLSWGNCFILSTFQKLVPMILLSYLDLNMTLFVILSSVWGAIGGLSYSSMRKIISYSSIYNLGWMLSGLMISDYLWLMYFVIYSITLMMMCYLFHVYGVNYLNQFFVLNSNFVKSILTMIIFMSMGGMPPFLGFLPKLIMIHNILMSKMVFLCMILIFSTLLVMFFYLRVVFTGLMINFLSMKFVIINFSWHVYMFGMISLFGIELIYLLNLCF</sequence>
<keyword evidence="12 18" id="KW-1133">Transmembrane helix</keyword>
<geneLocation type="mitochondrion" evidence="20"/>
<keyword evidence="13 18" id="KW-0520">NAD</keyword>
<feature type="transmembrane region" description="Helical" evidence="18">
    <location>
        <begin position="183"/>
        <end position="204"/>
    </location>
</feature>
<evidence type="ECO:0000256" key="17">
    <source>
        <dbReference type="ARBA" id="ARBA00049551"/>
    </source>
</evidence>
<evidence type="ECO:0000256" key="15">
    <source>
        <dbReference type="ARBA" id="ARBA00023128"/>
    </source>
</evidence>
<keyword evidence="15 18" id="KW-0496">Mitochondrion</keyword>
<evidence type="ECO:0000256" key="3">
    <source>
        <dbReference type="ARBA" id="ARBA00007012"/>
    </source>
</evidence>
<dbReference type="InterPro" id="IPR050175">
    <property type="entry name" value="Complex_I_Subunit_2"/>
</dbReference>
<keyword evidence="7 18" id="KW-0679">Respiratory chain</keyword>
<evidence type="ECO:0000256" key="18">
    <source>
        <dbReference type="RuleBase" id="RU003403"/>
    </source>
</evidence>
<keyword evidence="16 18" id="KW-0472">Membrane</keyword>
<evidence type="ECO:0000256" key="13">
    <source>
        <dbReference type="ARBA" id="ARBA00023027"/>
    </source>
</evidence>
<evidence type="ECO:0000256" key="4">
    <source>
        <dbReference type="ARBA" id="ARBA00012944"/>
    </source>
</evidence>
<feature type="transmembrane region" description="Helical" evidence="18">
    <location>
        <begin position="7"/>
        <end position="28"/>
    </location>
</feature>
<evidence type="ECO:0000256" key="2">
    <source>
        <dbReference type="ARBA" id="ARBA00004448"/>
    </source>
</evidence>
<dbReference type="EMBL" id="MG737715">
    <property type="protein sequence ID" value="AWV83159.1"/>
    <property type="molecule type" value="Genomic_DNA"/>
</dbReference>
<keyword evidence="10 18" id="KW-1278">Translocase</keyword>
<dbReference type="Pfam" id="PF00361">
    <property type="entry name" value="Proton_antipo_M"/>
    <property type="match status" value="2"/>
</dbReference>
<comment type="function">
    <text evidence="1">Core subunit of the mitochondrial membrane respiratory chain NADH dehydrogenase (Complex I) that is believed to belong to the minimal assembly required for catalysis. Complex I functions in the transfer of electrons from NADH to the respiratory chain. The immediate electron acceptor for the enzyme is believed to be ubiquinone.</text>
</comment>
<protein>
    <recommendedName>
        <fullName evidence="5 18">NADH-ubiquinone oxidoreductase chain 2</fullName>
        <ecNumber evidence="4 18">7.1.1.2</ecNumber>
    </recommendedName>
</protein>
<evidence type="ECO:0000256" key="1">
    <source>
        <dbReference type="ARBA" id="ARBA00003257"/>
    </source>
</evidence>
<comment type="similarity">
    <text evidence="3 18">Belongs to the complex I subunit 2 family.</text>
</comment>
<dbReference type="InterPro" id="IPR003917">
    <property type="entry name" value="NADH_UbQ_OxRdtase_chain2"/>
</dbReference>
<dbReference type="GO" id="GO:0006120">
    <property type="term" value="P:mitochondrial electron transport, NADH to ubiquinone"/>
    <property type="evidence" value="ECO:0007669"/>
    <property type="project" value="InterPro"/>
</dbReference>
<evidence type="ECO:0000256" key="5">
    <source>
        <dbReference type="ARBA" id="ARBA00021008"/>
    </source>
</evidence>
<dbReference type="GO" id="GO:0005743">
    <property type="term" value="C:mitochondrial inner membrane"/>
    <property type="evidence" value="ECO:0007669"/>
    <property type="project" value="UniProtKB-SubCell"/>
</dbReference>
<evidence type="ECO:0000256" key="6">
    <source>
        <dbReference type="ARBA" id="ARBA00022448"/>
    </source>
</evidence>
<dbReference type="PANTHER" id="PTHR46552">
    <property type="entry name" value="NADH-UBIQUINONE OXIDOREDUCTASE CHAIN 2"/>
    <property type="match status" value="1"/>
</dbReference>
<dbReference type="AlphaFoldDB" id="A0A344ALB1"/>
<reference evidence="20" key="2">
    <citation type="journal article" date="2018" name="Proc. Natl. Acad. Sci. U.S.A.">
        <title>Recurrent symbiont recruitment from fungal parasites in cicadas.</title>
        <authorList>
            <person name="Yu M."/>
            <person name="Moriyama M."/>
            <person name="Lukasik P."/>
            <person name="Vanderpool D."/>
            <person name="Tanahashi M."/>
            <person name="Meng X.-Y."/>
            <person name="McCutcheon J.P."/>
            <person name="Fukatsu T."/>
        </authorList>
    </citation>
    <scope>NUCLEOTIDE SEQUENCE</scope>
    <source>
        <strain evidence="20">AURBIH</strain>
        <tissue evidence="20">Bacteriome</tissue>
    </source>
</reference>
<proteinExistence type="inferred from homology"/>
<feature type="transmembrane region" description="Helical" evidence="18">
    <location>
        <begin position="140"/>
        <end position="159"/>
    </location>
</feature>
<evidence type="ECO:0000256" key="9">
    <source>
        <dbReference type="ARBA" id="ARBA00022792"/>
    </source>
</evidence>
<dbReference type="PRINTS" id="PR01436">
    <property type="entry name" value="NADHDHGNASE2"/>
</dbReference>
<dbReference type="GO" id="GO:0008137">
    <property type="term" value="F:NADH dehydrogenase (ubiquinone) activity"/>
    <property type="evidence" value="ECO:0007669"/>
    <property type="project" value="UniProtKB-EC"/>
</dbReference>
<keyword evidence="9 18" id="KW-0999">Mitochondrion inner membrane</keyword>
<comment type="function">
    <text evidence="18">Core subunit of the mitochondrial membrane respiratory chain NADH dehydrogenase (Complex I) which catalyzes electron transfer from NADH through the respiratory chain, using ubiquinone as an electron acceptor. Essential for the catalytic activity and assembly of complex I.</text>
</comment>
<feature type="transmembrane region" description="Helical" evidence="18">
    <location>
        <begin position="224"/>
        <end position="247"/>
    </location>
</feature>
<comment type="catalytic activity">
    <reaction evidence="17 18">
        <text>a ubiquinone + NADH + 5 H(+)(in) = a ubiquinol + NAD(+) + 4 H(+)(out)</text>
        <dbReference type="Rhea" id="RHEA:29091"/>
        <dbReference type="Rhea" id="RHEA-COMP:9565"/>
        <dbReference type="Rhea" id="RHEA-COMP:9566"/>
        <dbReference type="ChEBI" id="CHEBI:15378"/>
        <dbReference type="ChEBI" id="CHEBI:16389"/>
        <dbReference type="ChEBI" id="CHEBI:17976"/>
        <dbReference type="ChEBI" id="CHEBI:57540"/>
        <dbReference type="ChEBI" id="CHEBI:57945"/>
        <dbReference type="EC" id="7.1.1.2"/>
    </reaction>
</comment>
<feature type="domain" description="NADH:quinone oxidoreductase/Mrp antiporter transmembrane" evidence="19">
    <location>
        <begin position="24"/>
        <end position="78"/>
    </location>
</feature>
<accession>A0A344ALB1</accession>
<evidence type="ECO:0000256" key="8">
    <source>
        <dbReference type="ARBA" id="ARBA00022692"/>
    </source>
</evidence>
<evidence type="ECO:0000256" key="14">
    <source>
        <dbReference type="ARBA" id="ARBA00023075"/>
    </source>
</evidence>
<feature type="transmembrane region" description="Helical" evidence="18">
    <location>
        <begin position="259"/>
        <end position="280"/>
    </location>
</feature>
<evidence type="ECO:0000259" key="19">
    <source>
        <dbReference type="Pfam" id="PF00361"/>
    </source>
</evidence>
<dbReference type="PANTHER" id="PTHR46552:SF1">
    <property type="entry name" value="NADH-UBIQUINONE OXIDOREDUCTASE CHAIN 2"/>
    <property type="match status" value="1"/>
</dbReference>